<dbReference type="GO" id="GO:0031071">
    <property type="term" value="F:cysteine desulfurase activity"/>
    <property type="evidence" value="ECO:0007669"/>
    <property type="project" value="UniProtKB-ARBA"/>
</dbReference>
<comment type="cofactor">
    <cofactor evidence="1">
        <name>pyridoxal 5'-phosphate</name>
        <dbReference type="ChEBI" id="CHEBI:597326"/>
    </cofactor>
</comment>
<dbReference type="InterPro" id="IPR015422">
    <property type="entry name" value="PyrdxlP-dep_Trfase_small"/>
</dbReference>
<keyword evidence="4" id="KW-0663">Pyridoxal phosphate</keyword>
<dbReference type="RefSeq" id="WP_119113973.1">
    <property type="nucleotide sequence ID" value="NZ_CBCSEO010000003.1"/>
</dbReference>
<dbReference type="FunFam" id="3.40.640.10:FF:000084">
    <property type="entry name" value="IscS-like cysteine desulfurase"/>
    <property type="match status" value="1"/>
</dbReference>
<name>A0A398AZV4_9BACI</name>
<sequence>MIYFDNSATTKPYLEVLDSFIKVAGNYFGNPSSLHGVGGQAEKLLNQARTQTAELLGVKPDEILFTSGGTESNNLAIKGVALAGENRGRHIISSKIEHPSVSTAMEQLEKLGFEVSFVPVDAFGFVNPEDIRRELRNDTILVSVMHVNNETGAIQPIKEIGAIVRDYPKVLFHVDYVQGAGKVPLDFHLCGIDLCSLSGHKFHGLKGTGALYVREGVRLFPLFSGGSQEKARRSGTENVAGAVALAKALRMSLAKREAGVLVMEKLNLQLRSELGSIPGVTIHSSEWNNAPHILNFSIKGLKTEVFVHALEEKNIFVSTTSACSSKKNRGSKTLLAMGVPHELAASAVRISLSYENTLEEAKIVGNAIKETVNRLGEVMNR</sequence>
<evidence type="ECO:0000313" key="8">
    <source>
        <dbReference type="EMBL" id="RID83127.1"/>
    </source>
</evidence>
<dbReference type="InterPro" id="IPR015421">
    <property type="entry name" value="PyrdxlP-dep_Trfase_major"/>
</dbReference>
<keyword evidence="9" id="KW-1185">Reference proteome</keyword>
<organism evidence="8 9">
    <name type="scientific">Mesobacillus zeae</name>
    <dbReference type="NCBI Taxonomy" id="1917180"/>
    <lineage>
        <taxon>Bacteria</taxon>
        <taxon>Bacillati</taxon>
        <taxon>Bacillota</taxon>
        <taxon>Bacilli</taxon>
        <taxon>Bacillales</taxon>
        <taxon>Bacillaceae</taxon>
        <taxon>Mesobacillus</taxon>
    </lineage>
</organism>
<evidence type="ECO:0000313" key="9">
    <source>
        <dbReference type="Proteomes" id="UP000265816"/>
    </source>
</evidence>
<gene>
    <name evidence="8" type="ORF">D1970_16530</name>
</gene>
<comment type="caution">
    <text evidence="8">The sequence shown here is derived from an EMBL/GenBank/DDBJ whole genome shotgun (WGS) entry which is preliminary data.</text>
</comment>
<keyword evidence="5" id="KW-0408">Iron</keyword>
<feature type="domain" description="Aminotransferase class V" evidence="7">
    <location>
        <begin position="2"/>
        <end position="362"/>
    </location>
</feature>
<reference evidence="8 9" key="1">
    <citation type="submission" date="2018-08" db="EMBL/GenBank/DDBJ databases">
        <title>Bacillus jemisoniae sp. nov., Bacillus chryseoplanitiae sp. nov., Bacillus resnikiae sp. nov., and Bacillus frankliniae sp. nov., isolated from Viking spacecraft and associated surfaces.</title>
        <authorList>
            <person name="Seuylemezian A."/>
            <person name="Vaishampayan P."/>
        </authorList>
    </citation>
    <scope>NUCLEOTIDE SEQUENCE [LARGE SCALE GENOMIC DNA]</scope>
    <source>
        <strain evidence="8 9">JJ-247</strain>
    </source>
</reference>
<evidence type="ECO:0000256" key="5">
    <source>
        <dbReference type="ARBA" id="ARBA00023004"/>
    </source>
</evidence>
<protein>
    <submittedName>
        <fullName evidence="8">Cysteine desulfurase</fullName>
    </submittedName>
</protein>
<evidence type="ECO:0000256" key="3">
    <source>
        <dbReference type="ARBA" id="ARBA00022723"/>
    </source>
</evidence>
<dbReference type="Gene3D" id="3.90.1150.10">
    <property type="entry name" value="Aspartate Aminotransferase, domain 1"/>
    <property type="match status" value="1"/>
</dbReference>
<evidence type="ECO:0000256" key="6">
    <source>
        <dbReference type="ARBA" id="ARBA00023014"/>
    </source>
</evidence>
<dbReference type="SUPFAM" id="SSF53383">
    <property type="entry name" value="PLP-dependent transferases"/>
    <property type="match status" value="1"/>
</dbReference>
<dbReference type="PIRSF" id="PIRSF005572">
    <property type="entry name" value="NifS"/>
    <property type="match status" value="1"/>
</dbReference>
<dbReference type="Gene3D" id="3.40.640.10">
    <property type="entry name" value="Type I PLP-dependent aspartate aminotransferase-like (Major domain)"/>
    <property type="match status" value="1"/>
</dbReference>
<accession>A0A398AZV4</accession>
<evidence type="ECO:0000259" key="7">
    <source>
        <dbReference type="Pfam" id="PF00266"/>
    </source>
</evidence>
<dbReference type="InterPro" id="IPR016454">
    <property type="entry name" value="Cysteine_dSase"/>
</dbReference>
<proteinExistence type="inferred from homology"/>
<dbReference type="InterPro" id="IPR015424">
    <property type="entry name" value="PyrdxlP-dep_Trfase"/>
</dbReference>
<dbReference type="GO" id="GO:0046872">
    <property type="term" value="F:metal ion binding"/>
    <property type="evidence" value="ECO:0007669"/>
    <property type="project" value="UniProtKB-KW"/>
</dbReference>
<dbReference type="PANTHER" id="PTHR11601">
    <property type="entry name" value="CYSTEINE DESULFURYLASE FAMILY MEMBER"/>
    <property type="match status" value="1"/>
</dbReference>
<evidence type="ECO:0000256" key="2">
    <source>
        <dbReference type="ARBA" id="ARBA00006490"/>
    </source>
</evidence>
<evidence type="ECO:0000256" key="1">
    <source>
        <dbReference type="ARBA" id="ARBA00001933"/>
    </source>
</evidence>
<dbReference type="OrthoDB" id="9808002at2"/>
<keyword evidence="6" id="KW-0411">Iron-sulfur</keyword>
<dbReference type="Proteomes" id="UP000265816">
    <property type="component" value="Unassembled WGS sequence"/>
</dbReference>
<dbReference type="InterPro" id="IPR000192">
    <property type="entry name" value="Aminotrans_V_dom"/>
</dbReference>
<comment type="similarity">
    <text evidence="2">Belongs to the class-V pyridoxal-phosphate-dependent aminotransferase family. NifS/IscS subfamily.</text>
</comment>
<keyword evidence="3" id="KW-0479">Metal-binding</keyword>
<dbReference type="GO" id="GO:0051536">
    <property type="term" value="F:iron-sulfur cluster binding"/>
    <property type="evidence" value="ECO:0007669"/>
    <property type="project" value="UniProtKB-KW"/>
</dbReference>
<dbReference type="Pfam" id="PF00266">
    <property type="entry name" value="Aminotran_5"/>
    <property type="match status" value="1"/>
</dbReference>
<dbReference type="AlphaFoldDB" id="A0A398AZV4"/>
<dbReference type="PANTHER" id="PTHR11601:SF50">
    <property type="entry name" value="CYSTEINE DESULFURASE ISCS 2-RELATED"/>
    <property type="match status" value="1"/>
</dbReference>
<dbReference type="EMBL" id="QWVT01000029">
    <property type="protein sequence ID" value="RID83127.1"/>
    <property type="molecule type" value="Genomic_DNA"/>
</dbReference>
<evidence type="ECO:0000256" key="4">
    <source>
        <dbReference type="ARBA" id="ARBA00022898"/>
    </source>
</evidence>